<evidence type="ECO:0000256" key="3">
    <source>
        <dbReference type="ARBA" id="ARBA00022824"/>
    </source>
</evidence>
<evidence type="ECO:0000256" key="5">
    <source>
        <dbReference type="ARBA" id="ARBA00023098"/>
    </source>
</evidence>
<keyword evidence="3" id="KW-0256">Endoplasmic reticulum</keyword>
<name>A0ABP9Z798_9FUNG</name>
<reference evidence="9 10" key="1">
    <citation type="submission" date="2024-04" db="EMBL/GenBank/DDBJ databases">
        <title>genome sequences of Mucor flavus KT1a and Helicostylum pulchrum KT1b strains isolated from the surface of a dry-aged beef.</title>
        <authorList>
            <person name="Toyotome T."/>
            <person name="Hosono M."/>
            <person name="Torimaru M."/>
            <person name="Fukuda K."/>
            <person name="Mikami N."/>
        </authorList>
    </citation>
    <scope>NUCLEOTIDE SEQUENCE [LARGE SCALE GENOMIC DNA]</scope>
    <source>
        <strain evidence="9 10">KT1a</strain>
    </source>
</reference>
<dbReference type="EMBL" id="BAABUK010000023">
    <property type="protein sequence ID" value="GAA5815002.1"/>
    <property type="molecule type" value="Genomic_DNA"/>
</dbReference>
<evidence type="ECO:0000313" key="9">
    <source>
        <dbReference type="EMBL" id="GAA5815002.1"/>
    </source>
</evidence>
<evidence type="ECO:0008006" key="11">
    <source>
        <dbReference type="Google" id="ProtNLM"/>
    </source>
</evidence>
<evidence type="ECO:0000256" key="6">
    <source>
        <dbReference type="ARBA" id="ARBA00023136"/>
    </source>
</evidence>
<feature type="region of interest" description="Disordered" evidence="7">
    <location>
        <begin position="302"/>
        <end position="322"/>
    </location>
</feature>
<dbReference type="Proteomes" id="UP001473302">
    <property type="component" value="Unassembled WGS sequence"/>
</dbReference>
<keyword evidence="2 8" id="KW-0812">Transmembrane</keyword>
<dbReference type="PANTHER" id="PTHR21212:SF0">
    <property type="entry name" value="SEIPIN"/>
    <property type="match status" value="1"/>
</dbReference>
<feature type="transmembrane region" description="Helical" evidence="8">
    <location>
        <begin position="253"/>
        <end position="275"/>
    </location>
</feature>
<protein>
    <recommendedName>
        <fullName evidence="11">Seipin</fullName>
    </recommendedName>
</protein>
<feature type="compositionally biased region" description="Polar residues" evidence="7">
    <location>
        <begin position="1"/>
        <end position="14"/>
    </location>
</feature>
<evidence type="ECO:0000256" key="8">
    <source>
        <dbReference type="SAM" id="Phobius"/>
    </source>
</evidence>
<organism evidence="9 10">
    <name type="scientific">Mucor flavus</name>
    <dbReference type="NCBI Taxonomy" id="439312"/>
    <lineage>
        <taxon>Eukaryota</taxon>
        <taxon>Fungi</taxon>
        <taxon>Fungi incertae sedis</taxon>
        <taxon>Mucoromycota</taxon>
        <taxon>Mucoromycotina</taxon>
        <taxon>Mucoromycetes</taxon>
        <taxon>Mucorales</taxon>
        <taxon>Mucorineae</taxon>
        <taxon>Mucoraceae</taxon>
        <taxon>Mucor</taxon>
    </lineage>
</organism>
<evidence type="ECO:0000256" key="7">
    <source>
        <dbReference type="SAM" id="MobiDB-lite"/>
    </source>
</evidence>
<proteinExistence type="predicted"/>
<gene>
    <name evidence="9" type="ORF">MFLAVUS_008506</name>
</gene>
<comment type="subcellular location">
    <subcellularLocation>
        <location evidence="1">Endoplasmic reticulum membrane</location>
        <topology evidence="1">Multi-pass membrane protein</topology>
    </subcellularLocation>
</comment>
<evidence type="ECO:0000256" key="2">
    <source>
        <dbReference type="ARBA" id="ARBA00022692"/>
    </source>
</evidence>
<accession>A0ABP9Z798</accession>
<evidence type="ECO:0000256" key="1">
    <source>
        <dbReference type="ARBA" id="ARBA00004477"/>
    </source>
</evidence>
<feature type="region of interest" description="Disordered" evidence="7">
    <location>
        <begin position="1"/>
        <end position="28"/>
    </location>
</feature>
<keyword evidence="10" id="KW-1185">Reference proteome</keyword>
<evidence type="ECO:0000256" key="4">
    <source>
        <dbReference type="ARBA" id="ARBA00022989"/>
    </source>
</evidence>
<feature type="transmembrane region" description="Helical" evidence="8">
    <location>
        <begin position="86"/>
        <end position="106"/>
    </location>
</feature>
<dbReference type="PANTHER" id="PTHR21212">
    <property type="entry name" value="BERNARDINELLI-SEIP CONGENITAL LIPODYSTROPHY 2 HOMOLOG BSCL2 PROTEIN"/>
    <property type="match status" value="1"/>
</dbReference>
<keyword evidence="6 8" id="KW-0472">Membrane</keyword>
<keyword evidence="4 8" id="KW-1133">Transmembrane helix</keyword>
<sequence>MTKSPSENTNSSDNYHVVPSLDGHESSSLLPQEEPLASELAIEDAEELLPPHPIIVFSLKAIKVVLLPFCKIFFAPAAQRTFVKTTIMSLTLSCIVATSVVAYILFYNQYIPPISHVQPIWFNYGLQNAGPQAIVDVLAGNSVALKHEQLYDVSIQLHVPTSDINFDIGNFMIDVELQTKNGSSILRSSRPAILRYQSRTQRVMRVFAKAIPLLVGLSEESQVITTKLIDSFIESKIYDAKLLILANFRGLRIITGLMFIITFSTIEFIFATIAWKGFGERLWLRLYQFMIDQDPTIVGDQTEDIASEQQSSTEISSVKSDE</sequence>
<evidence type="ECO:0000313" key="10">
    <source>
        <dbReference type="Proteomes" id="UP001473302"/>
    </source>
</evidence>
<keyword evidence="5" id="KW-0443">Lipid metabolism</keyword>
<dbReference type="CDD" id="cd23995">
    <property type="entry name" value="Seipin_BSCL2_like"/>
    <property type="match status" value="1"/>
</dbReference>
<dbReference type="InterPro" id="IPR009617">
    <property type="entry name" value="Seipin"/>
</dbReference>
<comment type="caution">
    <text evidence="9">The sequence shown here is derived from an EMBL/GenBank/DDBJ whole genome shotgun (WGS) entry which is preliminary data.</text>
</comment>
<feature type="compositionally biased region" description="Polar residues" evidence="7">
    <location>
        <begin position="307"/>
        <end position="322"/>
    </location>
</feature>
<dbReference type="Pfam" id="PF06775">
    <property type="entry name" value="Seipin"/>
    <property type="match status" value="1"/>
</dbReference>